<dbReference type="AlphaFoldDB" id="A0A4V3FU16"/>
<name>A0A4V3FU16_9PSED</name>
<accession>A0A4V3FU16</accession>
<dbReference type="RefSeq" id="WP_134174264.1">
    <property type="nucleotide sequence ID" value="NZ_SOCQ01000001.1"/>
</dbReference>
<protein>
    <submittedName>
        <fullName evidence="1">Uncharacterized protein</fullName>
    </submittedName>
</protein>
<dbReference type="EMBL" id="SOCQ01000001">
    <property type="protein sequence ID" value="TDV53451.1"/>
    <property type="molecule type" value="Genomic_DNA"/>
</dbReference>
<gene>
    <name evidence="1" type="ORF">EDF87_101539</name>
</gene>
<dbReference type="Proteomes" id="UP000295804">
    <property type="component" value="Unassembled WGS sequence"/>
</dbReference>
<sequence>MELFEKAKEVASRPEVVALDFAWKDGNVLRDRLEIVCAHVAKLFVSEATKQPITPSQVANESLSDGGGFSTMAPADVALLIFEIVAERNCNSQLWNKRGAGGIDDEINNTVCKFLYGPSTLGGDISQRIRESTFLGAKQKLIKNLEARLF</sequence>
<comment type="caution">
    <text evidence="1">The sequence shown here is derived from an EMBL/GenBank/DDBJ whole genome shotgun (WGS) entry which is preliminary data.</text>
</comment>
<reference evidence="1 2" key="1">
    <citation type="submission" date="2019-03" db="EMBL/GenBank/DDBJ databases">
        <title>Genomic analyses of the natural microbiome of Caenorhabditis elegans.</title>
        <authorList>
            <person name="Samuel B."/>
        </authorList>
    </citation>
    <scope>NUCLEOTIDE SEQUENCE [LARGE SCALE GENOMIC DNA]</scope>
    <source>
        <strain evidence="1 2">BIGb0525</strain>
    </source>
</reference>
<evidence type="ECO:0000313" key="1">
    <source>
        <dbReference type="EMBL" id="TDV53451.1"/>
    </source>
</evidence>
<organism evidence="1 2">
    <name type="scientific">Pseudomonas helmanticensis</name>
    <dbReference type="NCBI Taxonomy" id="1471381"/>
    <lineage>
        <taxon>Bacteria</taxon>
        <taxon>Pseudomonadati</taxon>
        <taxon>Pseudomonadota</taxon>
        <taxon>Gammaproteobacteria</taxon>
        <taxon>Pseudomonadales</taxon>
        <taxon>Pseudomonadaceae</taxon>
        <taxon>Pseudomonas</taxon>
    </lineage>
</organism>
<evidence type="ECO:0000313" key="2">
    <source>
        <dbReference type="Proteomes" id="UP000295804"/>
    </source>
</evidence>
<proteinExistence type="predicted"/>